<keyword evidence="2" id="KW-1185">Reference proteome</keyword>
<sequence>MSYHSKFLRNFFSYTAACMLVVLGVNAFVDPYGIRKAGGRVANDRLVKAIKVSQIKPKVVFLGSSGVARGLNPSHTAFSESRPVYNLSLLGASIYEIKRYFDYAVAHNKLEHAIIGLDFYAFNDSREVRPGFSETRLNSQYISPKDLLGIYLSLDSLNLVMNPDQRGYYFADDGTYEHRIQIGIERQFEIKLIEDFTQSEQMYWNYKFSEATIGHFQSIVESADSEGVRVDIFLPPLHATLFYSAMMSNYWPTYEKWLKRIVNIHPVWDFSGCNTITTEPISGEMNWFEDPSHYTEEVGDLILNKLSEAESGKSLRDFGQYVTSENVNEHLQQVRSQCQKWSNSNPNIMHWLEELNLINRMKISTAE</sequence>
<name>A0A1Z3HJF9_9CYAN</name>
<proteinExistence type="predicted"/>
<dbReference type="STRING" id="1641165.XM38_08300"/>
<organism evidence="1 2">
    <name type="scientific">Halomicronema hongdechloris C2206</name>
    <dbReference type="NCBI Taxonomy" id="1641165"/>
    <lineage>
        <taxon>Bacteria</taxon>
        <taxon>Bacillati</taxon>
        <taxon>Cyanobacteriota</taxon>
        <taxon>Cyanophyceae</taxon>
        <taxon>Nodosilineales</taxon>
        <taxon>Nodosilineaceae</taxon>
        <taxon>Halomicronema</taxon>
    </lineage>
</organism>
<protein>
    <submittedName>
        <fullName evidence="1">Uncharacterized protein</fullName>
    </submittedName>
</protein>
<dbReference type="EMBL" id="CP021983">
    <property type="protein sequence ID" value="ASC70430.1"/>
    <property type="molecule type" value="Genomic_DNA"/>
</dbReference>
<reference evidence="1 2" key="1">
    <citation type="journal article" date="2016" name="Biochim. Biophys. Acta">
        <title>Characterization of red-shifted phycobilisomes isolated from the chlorophyll f-containing cyanobacterium Halomicronema hongdechloris.</title>
        <authorList>
            <person name="Li Y."/>
            <person name="Lin Y."/>
            <person name="Garvey C.J."/>
            <person name="Birch D."/>
            <person name="Corkery R.W."/>
            <person name="Loughlin P.C."/>
            <person name="Scheer H."/>
            <person name="Willows R.D."/>
            <person name="Chen M."/>
        </authorList>
    </citation>
    <scope>NUCLEOTIDE SEQUENCE [LARGE SCALE GENOMIC DNA]</scope>
    <source>
        <strain evidence="1 2">C2206</strain>
    </source>
</reference>
<dbReference type="Proteomes" id="UP000191901">
    <property type="component" value="Chromosome"/>
</dbReference>
<evidence type="ECO:0000313" key="2">
    <source>
        <dbReference type="Proteomes" id="UP000191901"/>
    </source>
</evidence>
<gene>
    <name evidence="1" type="ORF">XM38_013690</name>
</gene>
<dbReference type="KEGG" id="hhg:XM38_013690"/>
<accession>A0A1Z3HJF9</accession>
<dbReference type="AlphaFoldDB" id="A0A1Z3HJF9"/>
<evidence type="ECO:0000313" key="1">
    <source>
        <dbReference type="EMBL" id="ASC70430.1"/>
    </source>
</evidence>